<feature type="compositionally biased region" description="Acidic residues" evidence="1">
    <location>
        <begin position="161"/>
        <end position="180"/>
    </location>
</feature>
<comment type="caution">
    <text evidence="2">The sequence shown here is derived from an EMBL/GenBank/DDBJ whole genome shotgun (WGS) entry which is preliminary data.</text>
</comment>
<evidence type="ECO:0000313" key="2">
    <source>
        <dbReference type="EMBL" id="ODM95872.1"/>
    </source>
</evidence>
<feature type="region of interest" description="Disordered" evidence="1">
    <location>
        <begin position="147"/>
        <end position="181"/>
    </location>
</feature>
<feature type="compositionally biased region" description="Low complexity" evidence="1">
    <location>
        <begin position="1"/>
        <end position="14"/>
    </location>
</feature>
<protein>
    <submittedName>
        <fullName evidence="2">Uncharacterized protein</fullName>
    </submittedName>
</protein>
<feature type="region of interest" description="Disordered" evidence="1">
    <location>
        <begin position="62"/>
        <end position="81"/>
    </location>
</feature>
<dbReference type="OrthoDB" id="6499955at2759"/>
<feature type="region of interest" description="Disordered" evidence="1">
    <location>
        <begin position="1"/>
        <end position="31"/>
    </location>
</feature>
<name>A0A1D2MSH2_ORCCI</name>
<keyword evidence="3" id="KW-1185">Reference proteome</keyword>
<reference evidence="2 3" key="1">
    <citation type="journal article" date="2016" name="Genome Biol. Evol.">
        <title>Gene Family Evolution Reflects Adaptation to Soil Environmental Stressors in the Genome of the Collembolan Orchesella cincta.</title>
        <authorList>
            <person name="Faddeeva-Vakhrusheva A."/>
            <person name="Derks M.F."/>
            <person name="Anvar S.Y."/>
            <person name="Agamennone V."/>
            <person name="Suring W."/>
            <person name="Smit S."/>
            <person name="van Straalen N.M."/>
            <person name="Roelofs D."/>
        </authorList>
    </citation>
    <scope>NUCLEOTIDE SEQUENCE [LARGE SCALE GENOMIC DNA]</scope>
    <source>
        <tissue evidence="2">Mixed pool</tissue>
    </source>
</reference>
<dbReference type="Proteomes" id="UP000094527">
    <property type="component" value="Unassembled WGS sequence"/>
</dbReference>
<dbReference type="AlphaFoldDB" id="A0A1D2MSH2"/>
<evidence type="ECO:0000256" key="1">
    <source>
        <dbReference type="SAM" id="MobiDB-lite"/>
    </source>
</evidence>
<evidence type="ECO:0000313" key="3">
    <source>
        <dbReference type="Proteomes" id="UP000094527"/>
    </source>
</evidence>
<proteinExistence type="predicted"/>
<sequence>MADVENNSSNNQSSERGSDAALESTNNQIDDIDVSELNFEDIFFNPLTQKSVWKVMASSNLSQISDDSDDDDKRRLRKRKPNTEITTTVTTPGTSSLLIRGNETTAASTVVVENNTEHGSSPVPPEEDFTVGCKMVEELMSRYRTSKMKYKSATQGKSPEDPDNDSSELEELSSDGEDDGAGTGRSNFLTYCIPQYDLKMALCKKHYEAITKMSPRQVGVVCSQILPELRKIKNGTLPNKRHNIFLECGISKQRLRDMSVAKPFDSAQDRRVMDIIRNEIYYNEDETENNGEIIYYISLVLLPEALIRIFARVNCIDEVLAEKEMRFEAKYDGTLPEYVMRTPQKAKLRSARGPKLAMN</sequence>
<accession>A0A1D2MSH2</accession>
<dbReference type="OMA" id="HNIFLEC"/>
<gene>
    <name evidence="2" type="ORF">Ocin01_10810</name>
</gene>
<organism evidence="2 3">
    <name type="scientific">Orchesella cincta</name>
    <name type="common">Springtail</name>
    <name type="synonym">Podura cincta</name>
    <dbReference type="NCBI Taxonomy" id="48709"/>
    <lineage>
        <taxon>Eukaryota</taxon>
        <taxon>Metazoa</taxon>
        <taxon>Ecdysozoa</taxon>
        <taxon>Arthropoda</taxon>
        <taxon>Hexapoda</taxon>
        <taxon>Collembola</taxon>
        <taxon>Entomobryomorpha</taxon>
        <taxon>Entomobryoidea</taxon>
        <taxon>Orchesellidae</taxon>
        <taxon>Orchesellinae</taxon>
        <taxon>Orchesella</taxon>
    </lineage>
</organism>
<dbReference type="EMBL" id="LJIJ01000612">
    <property type="protein sequence ID" value="ODM95872.1"/>
    <property type="molecule type" value="Genomic_DNA"/>
</dbReference>